<evidence type="ECO:0000256" key="9">
    <source>
        <dbReference type="ARBA" id="ARBA00022777"/>
    </source>
</evidence>
<evidence type="ECO:0000313" key="22">
    <source>
        <dbReference type="Proteomes" id="UP001257914"/>
    </source>
</evidence>
<dbReference type="CDD" id="cd17546">
    <property type="entry name" value="REC_hyHK_CKI1_RcsC-like"/>
    <property type="match status" value="1"/>
</dbReference>
<dbReference type="Gene3D" id="3.30.565.10">
    <property type="entry name" value="Histidine kinase-like ATPase, C-terminal domain"/>
    <property type="match status" value="1"/>
</dbReference>
<evidence type="ECO:0000256" key="3">
    <source>
        <dbReference type="ARBA" id="ARBA00012438"/>
    </source>
</evidence>
<dbReference type="Gene3D" id="1.10.287.130">
    <property type="match status" value="1"/>
</dbReference>
<feature type="modified residue" description="4-aspartylphosphate" evidence="15">
    <location>
        <position position="724"/>
    </location>
</feature>
<keyword evidence="6" id="KW-0808">Transferase</keyword>
<evidence type="ECO:0000256" key="4">
    <source>
        <dbReference type="ARBA" id="ARBA00022475"/>
    </source>
</evidence>
<accession>A0ABU3R2W2</accession>
<dbReference type="Gene3D" id="1.20.120.160">
    <property type="entry name" value="HPT domain"/>
    <property type="match status" value="1"/>
</dbReference>
<comment type="catalytic activity">
    <reaction evidence="1">
        <text>ATP + protein L-histidine = ADP + protein N-phospho-L-histidine.</text>
        <dbReference type="EC" id="2.7.13.3"/>
    </reaction>
</comment>
<dbReference type="SMART" id="SM00388">
    <property type="entry name" value="HisKA"/>
    <property type="match status" value="1"/>
</dbReference>
<feature type="transmembrane region" description="Helical" evidence="16">
    <location>
        <begin position="274"/>
        <end position="294"/>
    </location>
</feature>
<evidence type="ECO:0000256" key="5">
    <source>
        <dbReference type="ARBA" id="ARBA00022553"/>
    </source>
</evidence>
<evidence type="ECO:0000256" key="16">
    <source>
        <dbReference type="SAM" id="Phobius"/>
    </source>
</evidence>
<dbReference type="Proteomes" id="UP001257914">
    <property type="component" value="Unassembled WGS sequence"/>
</dbReference>
<dbReference type="InterPro" id="IPR011006">
    <property type="entry name" value="CheY-like_superfamily"/>
</dbReference>
<comment type="subcellular location">
    <subcellularLocation>
        <location evidence="2">Cell membrane</location>
        <topology evidence="2">Multi-pass membrane protein</topology>
    </subcellularLocation>
</comment>
<evidence type="ECO:0000259" key="19">
    <source>
        <dbReference type="PROSITE" id="PS50885"/>
    </source>
</evidence>
<keyword evidence="9" id="KW-0418">Kinase</keyword>
<dbReference type="EMBL" id="JAWCUA010000010">
    <property type="protein sequence ID" value="MDU0114022.1"/>
    <property type="molecule type" value="Genomic_DNA"/>
</dbReference>
<dbReference type="PANTHER" id="PTHR45339:SF1">
    <property type="entry name" value="HYBRID SIGNAL TRANSDUCTION HISTIDINE KINASE J"/>
    <property type="match status" value="1"/>
</dbReference>
<dbReference type="Pfam" id="PF00672">
    <property type="entry name" value="HAMP"/>
    <property type="match status" value="1"/>
</dbReference>
<feature type="domain" description="Histidine kinase" evidence="17">
    <location>
        <begin position="405"/>
        <end position="624"/>
    </location>
</feature>
<evidence type="ECO:0000256" key="7">
    <source>
        <dbReference type="ARBA" id="ARBA00022692"/>
    </source>
</evidence>
<name>A0ABU3R2W2_9GAMM</name>
<dbReference type="SUPFAM" id="SSF55874">
    <property type="entry name" value="ATPase domain of HSP90 chaperone/DNA topoisomerase II/histidine kinase"/>
    <property type="match status" value="1"/>
</dbReference>
<feature type="domain" description="HAMP" evidence="19">
    <location>
        <begin position="299"/>
        <end position="351"/>
    </location>
</feature>
<keyword evidence="11 16" id="KW-1133">Transmembrane helix</keyword>
<dbReference type="SUPFAM" id="SSF47384">
    <property type="entry name" value="Homodimeric domain of signal transducing histidine kinase"/>
    <property type="match status" value="1"/>
</dbReference>
<organism evidence="21 22">
    <name type="scientific">Psychrosphaera aquimarina</name>
    <dbReference type="NCBI Taxonomy" id="2044854"/>
    <lineage>
        <taxon>Bacteria</taxon>
        <taxon>Pseudomonadati</taxon>
        <taxon>Pseudomonadota</taxon>
        <taxon>Gammaproteobacteria</taxon>
        <taxon>Alteromonadales</taxon>
        <taxon>Pseudoalteromonadaceae</taxon>
        <taxon>Psychrosphaera</taxon>
    </lineage>
</organism>
<dbReference type="Gene3D" id="6.10.340.10">
    <property type="match status" value="1"/>
</dbReference>
<keyword evidence="22" id="KW-1185">Reference proteome</keyword>
<dbReference type="InterPro" id="IPR003594">
    <property type="entry name" value="HATPase_dom"/>
</dbReference>
<evidence type="ECO:0000256" key="8">
    <source>
        <dbReference type="ARBA" id="ARBA00022741"/>
    </source>
</evidence>
<dbReference type="CDD" id="cd16922">
    <property type="entry name" value="HATPase_EvgS-ArcB-TorS-like"/>
    <property type="match status" value="1"/>
</dbReference>
<dbReference type="SUPFAM" id="SSF47226">
    <property type="entry name" value="Histidine-containing phosphotransfer domain, HPT domain"/>
    <property type="match status" value="1"/>
</dbReference>
<dbReference type="PROSITE" id="PS50885">
    <property type="entry name" value="HAMP"/>
    <property type="match status" value="1"/>
</dbReference>
<dbReference type="Pfam" id="PF00512">
    <property type="entry name" value="HisKA"/>
    <property type="match status" value="1"/>
</dbReference>
<evidence type="ECO:0000256" key="6">
    <source>
        <dbReference type="ARBA" id="ARBA00022679"/>
    </source>
</evidence>
<evidence type="ECO:0000259" key="20">
    <source>
        <dbReference type="PROSITE" id="PS50894"/>
    </source>
</evidence>
<feature type="domain" description="HPt" evidence="20">
    <location>
        <begin position="801"/>
        <end position="896"/>
    </location>
</feature>
<gene>
    <name evidence="21" type="ORF">RT723_13635</name>
</gene>
<dbReference type="InterPro" id="IPR036890">
    <property type="entry name" value="HATPase_C_sf"/>
</dbReference>
<dbReference type="Pfam" id="PF02518">
    <property type="entry name" value="HATPase_c"/>
    <property type="match status" value="1"/>
</dbReference>
<sequence length="898" mass="100645">MRLKQKILSIILPLILIPIAVLGIFAYRYSLNAQSTLEEVKLKADIKYRVSQVNLYTNHITSAVTYLATNKQFLDALLKGKSGSFTQDVEVELDKFAKIYTDTQQLSLTAPDGRILTTYQASETNRNLMNKLPLTSHIEWQLITPNNVTSPLIGMQHPIFIDSLNNKKTILGYINIILAPNWEAKLKLEKSRGDKFMISDLTGNLLFSFPEGEMGTSIPRNAFRKLYDATQHDQSSTFKLGSNHIFFSGQLVSGQYLFLYGQDKSFVGKINNELTWIALIIVLLTMLVAGLLVYHNIQKLVITPIKQLAQAKQKVAQGKFDIKLSTENKDEFGELFSAFNIMVKQLIVYREKERDGRLRLEYKVKERTEELVATNVALESSNIALEKAKQESEQASELKSAFVANISHEIRTPLTGIMGFTEQIIANSPNDRHQLDLLGRVLISGRHLLSLINNVLDVSKIEADKLDIEVTEFNIFELFNDVVSLLSTQAADKNLELVFNYIFPIPQYVRTDSTRLKQVLLNLASNAIKFTESGSVQIDVKYLDANSTIEVVVVDTGIGMSEEVAQSLFQPFMQADVSISRRFGGTGLGLVISKNLAHLLGGDISVTSEIGKGSQFIFDFKINVDNGELNITQINSLLDLANEQGQVFGFIESQKNQDMVEVVVESQFPHETKGKVLVAEDVVDNQYLFKLLLDSLSLTYEIVSNGEQAIEKALTDEFDLILMDMQMPVMGGLEATSLLRQAGIDTPIYALTANVMKEDLQRHLAAGCNGTIAKPIDRDAFMTLVRSVLNNIEEVDYPAFPKEKLDELKRDYLLQLTEQSTLISRYLTNMDLLGLMSEFHKIKGSAGSYDLVVLSSLAGQIEHFCVENKDADSFWPELKNHVHTLLQTIRNLIHADSN</sequence>
<dbReference type="PROSITE" id="PS50110">
    <property type="entry name" value="RESPONSE_REGULATORY"/>
    <property type="match status" value="1"/>
</dbReference>
<dbReference type="PRINTS" id="PR00344">
    <property type="entry name" value="BCTRLSENSOR"/>
</dbReference>
<evidence type="ECO:0000256" key="11">
    <source>
        <dbReference type="ARBA" id="ARBA00022989"/>
    </source>
</evidence>
<dbReference type="Pfam" id="PF01627">
    <property type="entry name" value="Hpt"/>
    <property type="match status" value="1"/>
</dbReference>
<dbReference type="InterPro" id="IPR003660">
    <property type="entry name" value="HAMP_dom"/>
</dbReference>
<dbReference type="EC" id="2.7.13.3" evidence="3"/>
<dbReference type="PROSITE" id="PS50109">
    <property type="entry name" value="HIS_KIN"/>
    <property type="match status" value="1"/>
</dbReference>
<evidence type="ECO:0000256" key="1">
    <source>
        <dbReference type="ARBA" id="ARBA00000085"/>
    </source>
</evidence>
<dbReference type="CDD" id="cd00082">
    <property type="entry name" value="HisKA"/>
    <property type="match status" value="1"/>
</dbReference>
<dbReference type="SUPFAM" id="SSF158472">
    <property type="entry name" value="HAMP domain-like"/>
    <property type="match status" value="1"/>
</dbReference>
<feature type="modified residue" description="Phosphohistidine" evidence="14">
    <location>
        <position position="840"/>
    </location>
</feature>
<dbReference type="InterPro" id="IPR008207">
    <property type="entry name" value="Sig_transdc_His_kin_Hpt_dom"/>
</dbReference>
<dbReference type="SUPFAM" id="SSF52172">
    <property type="entry name" value="CheY-like"/>
    <property type="match status" value="1"/>
</dbReference>
<dbReference type="InterPro" id="IPR004358">
    <property type="entry name" value="Sig_transdc_His_kin-like_C"/>
</dbReference>
<dbReference type="InterPro" id="IPR003661">
    <property type="entry name" value="HisK_dim/P_dom"/>
</dbReference>
<dbReference type="RefSeq" id="WP_315947612.1">
    <property type="nucleotide sequence ID" value="NZ_JAWCUA010000010.1"/>
</dbReference>
<evidence type="ECO:0000256" key="15">
    <source>
        <dbReference type="PROSITE-ProRule" id="PRU00169"/>
    </source>
</evidence>
<dbReference type="SMART" id="SM00304">
    <property type="entry name" value="HAMP"/>
    <property type="match status" value="1"/>
</dbReference>
<dbReference type="Gene3D" id="3.40.50.2300">
    <property type="match status" value="1"/>
</dbReference>
<evidence type="ECO:0000256" key="2">
    <source>
        <dbReference type="ARBA" id="ARBA00004651"/>
    </source>
</evidence>
<dbReference type="InterPro" id="IPR036641">
    <property type="entry name" value="HPT_dom_sf"/>
</dbReference>
<evidence type="ECO:0000256" key="13">
    <source>
        <dbReference type="ARBA" id="ARBA00023136"/>
    </source>
</evidence>
<evidence type="ECO:0000256" key="12">
    <source>
        <dbReference type="ARBA" id="ARBA00023012"/>
    </source>
</evidence>
<evidence type="ECO:0000256" key="10">
    <source>
        <dbReference type="ARBA" id="ARBA00022840"/>
    </source>
</evidence>
<comment type="caution">
    <text evidence="21">The sequence shown here is derived from an EMBL/GenBank/DDBJ whole genome shotgun (WGS) entry which is preliminary data.</text>
</comment>
<keyword evidence="13 16" id="KW-0472">Membrane</keyword>
<keyword evidence="12" id="KW-0902">Two-component regulatory system</keyword>
<dbReference type="CDD" id="cd06225">
    <property type="entry name" value="HAMP"/>
    <property type="match status" value="1"/>
</dbReference>
<evidence type="ECO:0000259" key="18">
    <source>
        <dbReference type="PROSITE" id="PS50110"/>
    </source>
</evidence>
<reference evidence="21 22" key="1">
    <citation type="submission" date="2023-10" db="EMBL/GenBank/DDBJ databases">
        <title>Psychrosphaera aquimaarina strain SW33 isolated from seawater.</title>
        <authorList>
            <person name="Bayburt H."/>
            <person name="Kim J.M."/>
            <person name="Choi B.J."/>
            <person name="Jeon C.O."/>
        </authorList>
    </citation>
    <scope>NUCLEOTIDE SEQUENCE [LARGE SCALE GENOMIC DNA]</scope>
    <source>
        <strain evidence="21 22">KCTC 52743</strain>
    </source>
</reference>
<dbReference type="Pfam" id="PF00072">
    <property type="entry name" value="Response_reg"/>
    <property type="match status" value="1"/>
</dbReference>
<dbReference type="CDD" id="cd00088">
    <property type="entry name" value="HPT"/>
    <property type="match status" value="1"/>
</dbReference>
<dbReference type="SMART" id="SM00387">
    <property type="entry name" value="HATPase_c"/>
    <property type="match status" value="1"/>
</dbReference>
<dbReference type="SMART" id="SM00448">
    <property type="entry name" value="REC"/>
    <property type="match status" value="1"/>
</dbReference>
<dbReference type="InterPro" id="IPR005467">
    <property type="entry name" value="His_kinase_dom"/>
</dbReference>
<feature type="transmembrane region" description="Helical" evidence="16">
    <location>
        <begin position="7"/>
        <end position="27"/>
    </location>
</feature>
<dbReference type="PROSITE" id="PS50894">
    <property type="entry name" value="HPT"/>
    <property type="match status" value="1"/>
</dbReference>
<dbReference type="InterPro" id="IPR036097">
    <property type="entry name" value="HisK_dim/P_sf"/>
</dbReference>
<evidence type="ECO:0000313" key="21">
    <source>
        <dbReference type="EMBL" id="MDU0114022.1"/>
    </source>
</evidence>
<keyword evidence="5 15" id="KW-0597">Phosphoprotein</keyword>
<evidence type="ECO:0000259" key="17">
    <source>
        <dbReference type="PROSITE" id="PS50109"/>
    </source>
</evidence>
<feature type="domain" description="Response regulatory" evidence="18">
    <location>
        <begin position="675"/>
        <end position="789"/>
    </location>
</feature>
<evidence type="ECO:0000256" key="14">
    <source>
        <dbReference type="PROSITE-ProRule" id="PRU00110"/>
    </source>
</evidence>
<dbReference type="GO" id="GO:0005524">
    <property type="term" value="F:ATP binding"/>
    <property type="evidence" value="ECO:0007669"/>
    <property type="project" value="UniProtKB-KW"/>
</dbReference>
<dbReference type="InterPro" id="IPR001789">
    <property type="entry name" value="Sig_transdc_resp-reg_receiver"/>
</dbReference>
<proteinExistence type="predicted"/>
<keyword evidence="7 16" id="KW-0812">Transmembrane</keyword>
<keyword evidence="8" id="KW-0547">Nucleotide-binding</keyword>
<dbReference type="PANTHER" id="PTHR45339">
    <property type="entry name" value="HYBRID SIGNAL TRANSDUCTION HISTIDINE KINASE J"/>
    <property type="match status" value="1"/>
</dbReference>
<keyword evidence="10 21" id="KW-0067">ATP-binding</keyword>
<protein>
    <recommendedName>
        <fullName evidence="3">histidine kinase</fullName>
        <ecNumber evidence="3">2.7.13.3</ecNumber>
    </recommendedName>
</protein>
<keyword evidence="4" id="KW-1003">Cell membrane</keyword>